<dbReference type="Pfam" id="PF00403">
    <property type="entry name" value="HMA"/>
    <property type="match status" value="1"/>
</dbReference>
<protein>
    <submittedName>
        <fullName evidence="8">HMA domain-containing protein</fullName>
    </submittedName>
</protein>
<gene>
    <name evidence="8" type="ORF">POM88_015176</name>
</gene>
<reference evidence="8" key="1">
    <citation type="submission" date="2023-02" db="EMBL/GenBank/DDBJ databases">
        <title>Genome of toxic invasive species Heracleum sosnowskyi carries increased number of genes despite the absence of recent whole-genome duplications.</title>
        <authorList>
            <person name="Schelkunov M."/>
            <person name="Shtratnikova V."/>
            <person name="Makarenko M."/>
            <person name="Klepikova A."/>
            <person name="Omelchenko D."/>
            <person name="Novikova G."/>
            <person name="Obukhova E."/>
            <person name="Bogdanov V."/>
            <person name="Penin A."/>
            <person name="Logacheva M."/>
        </authorList>
    </citation>
    <scope>NUCLEOTIDE SEQUENCE</scope>
    <source>
        <strain evidence="8">Hsosn_3</strain>
        <tissue evidence="8">Leaf</tissue>
    </source>
</reference>
<organism evidence="8 9">
    <name type="scientific">Heracleum sosnowskyi</name>
    <dbReference type="NCBI Taxonomy" id="360622"/>
    <lineage>
        <taxon>Eukaryota</taxon>
        <taxon>Viridiplantae</taxon>
        <taxon>Streptophyta</taxon>
        <taxon>Embryophyta</taxon>
        <taxon>Tracheophyta</taxon>
        <taxon>Spermatophyta</taxon>
        <taxon>Magnoliopsida</taxon>
        <taxon>eudicotyledons</taxon>
        <taxon>Gunneridae</taxon>
        <taxon>Pentapetalae</taxon>
        <taxon>asterids</taxon>
        <taxon>campanulids</taxon>
        <taxon>Apiales</taxon>
        <taxon>Apiaceae</taxon>
        <taxon>Apioideae</taxon>
        <taxon>apioid superclade</taxon>
        <taxon>Tordylieae</taxon>
        <taxon>Tordyliinae</taxon>
        <taxon>Heracleum</taxon>
    </lineage>
</organism>
<dbReference type="InterPro" id="IPR036163">
    <property type="entry name" value="HMA_dom_sf"/>
</dbReference>
<evidence type="ECO:0000313" key="9">
    <source>
        <dbReference type="Proteomes" id="UP001237642"/>
    </source>
</evidence>
<evidence type="ECO:0000259" key="7">
    <source>
        <dbReference type="PROSITE" id="PS50846"/>
    </source>
</evidence>
<evidence type="ECO:0000313" key="8">
    <source>
        <dbReference type="EMBL" id="KAK1386998.1"/>
    </source>
</evidence>
<feature type="region of interest" description="Disordered" evidence="6">
    <location>
        <begin position="374"/>
        <end position="394"/>
    </location>
</feature>
<dbReference type="Gene3D" id="3.30.70.100">
    <property type="match status" value="1"/>
</dbReference>
<feature type="domain" description="HMA" evidence="7">
    <location>
        <begin position="12"/>
        <end position="75"/>
    </location>
</feature>
<evidence type="ECO:0000256" key="3">
    <source>
        <dbReference type="ARBA" id="ARBA00022723"/>
    </source>
</evidence>
<evidence type="ECO:0000256" key="4">
    <source>
        <dbReference type="ARBA" id="ARBA00023289"/>
    </source>
</evidence>
<keyword evidence="4" id="KW-0449">Lipoprotein</keyword>
<evidence type="ECO:0000256" key="6">
    <source>
        <dbReference type="SAM" id="MobiDB-lite"/>
    </source>
</evidence>
<keyword evidence="3" id="KW-0479">Metal-binding</keyword>
<keyword evidence="9" id="KW-1185">Reference proteome</keyword>
<feature type="region of interest" description="Disordered" evidence="6">
    <location>
        <begin position="186"/>
        <end position="206"/>
    </location>
</feature>
<dbReference type="PROSITE" id="PS50846">
    <property type="entry name" value="HMA_2"/>
    <property type="match status" value="1"/>
</dbReference>
<evidence type="ECO:0000256" key="2">
    <source>
        <dbReference type="ARBA" id="ARBA00022481"/>
    </source>
</evidence>
<comment type="similarity">
    <text evidence="5">Belongs to the HIPP family.</text>
</comment>
<dbReference type="GO" id="GO:0016020">
    <property type="term" value="C:membrane"/>
    <property type="evidence" value="ECO:0007669"/>
    <property type="project" value="UniProtKB-SubCell"/>
</dbReference>
<keyword evidence="2" id="KW-0488">Methylation</keyword>
<evidence type="ECO:0000256" key="1">
    <source>
        <dbReference type="ARBA" id="ARBA00004170"/>
    </source>
</evidence>
<dbReference type="PANTHER" id="PTHR45868:SF19">
    <property type="entry name" value="HEAVY METAL-ASSOCIATED ISOPRENYLATED PLANT PROTEIN 37"/>
    <property type="match status" value="1"/>
</dbReference>
<dbReference type="SUPFAM" id="SSF55008">
    <property type="entry name" value="HMA, heavy metal-associated domain"/>
    <property type="match status" value="1"/>
</dbReference>
<feature type="compositionally biased region" description="Low complexity" evidence="6">
    <location>
        <begin position="186"/>
        <end position="203"/>
    </location>
</feature>
<dbReference type="Proteomes" id="UP001237642">
    <property type="component" value="Unassembled WGS sequence"/>
</dbReference>
<name>A0AAD8ILR7_9APIA</name>
<comment type="subcellular location">
    <subcellularLocation>
        <location evidence="1">Membrane</location>
        <topology evidence="1">Peripheral membrane protein</topology>
    </subcellularLocation>
</comment>
<dbReference type="InterPro" id="IPR006121">
    <property type="entry name" value="HMA_dom"/>
</dbReference>
<dbReference type="AlphaFoldDB" id="A0AAD8ILR7"/>
<sequence>MAKDEDFKLLKIQTCVLRVNIHCDGCKQKVKKILQRIEGVFQVKIDTEQQKVTVSGSVDSGSLVKKLIRAGKHAEVWLNKASQNQNQKASCIKDDKNKKGQKQVTFKGMDSLKNQQQKFANLSISEEDDGYMDEEEEDEFNEDALRFYRERVADQMNFQRQQATNANNGRKIVGVVPNVAQNNGKMNNQGGKKGNQNQNMGMQGNAGGGIDPKFLAALKLNNAHLTGGNLIPGEVNRGGGSNDVNSMMMRNFAGFQGNVGNNDNIAAAYGGNYQMQPTNPAGPLNGVNYGTYPSSSVNSYSQQFNNPAAAAAMMMNMQSRQGMMQPQAQAQPQMMYQRSPIVPPSTTGYYYNYNPGPYPPYNEPVYYPTSNGVAAGQSASHSVSDENASSCSIM</sequence>
<dbReference type="PANTHER" id="PTHR45868">
    <property type="entry name" value="HEAVY METAL-ASSOCIATED ISOPRENYLATED PLANT PROTEIN 33-RELATED"/>
    <property type="match status" value="1"/>
</dbReference>
<comment type="caution">
    <text evidence="8">The sequence shown here is derived from an EMBL/GenBank/DDBJ whole genome shotgun (WGS) entry which is preliminary data.</text>
</comment>
<accession>A0AAD8ILR7</accession>
<dbReference type="GO" id="GO:0009626">
    <property type="term" value="P:plant-type hypersensitive response"/>
    <property type="evidence" value="ECO:0007669"/>
    <property type="project" value="UniProtKB-KW"/>
</dbReference>
<dbReference type="FunFam" id="3.30.70.100:FF:000008">
    <property type="entry name" value="Copper transport protein ATOX1"/>
    <property type="match status" value="1"/>
</dbReference>
<proteinExistence type="inferred from homology"/>
<keyword evidence="4" id="KW-0636">Prenylation</keyword>
<dbReference type="GO" id="GO:0046872">
    <property type="term" value="F:metal ion binding"/>
    <property type="evidence" value="ECO:0007669"/>
    <property type="project" value="UniProtKB-KW"/>
</dbReference>
<dbReference type="CDD" id="cd00371">
    <property type="entry name" value="HMA"/>
    <property type="match status" value="1"/>
</dbReference>
<dbReference type="EMBL" id="JAUIZM010000004">
    <property type="protein sequence ID" value="KAK1386998.1"/>
    <property type="molecule type" value="Genomic_DNA"/>
</dbReference>
<feature type="compositionally biased region" description="Polar residues" evidence="6">
    <location>
        <begin position="377"/>
        <end position="394"/>
    </location>
</feature>
<reference evidence="8" key="2">
    <citation type="submission" date="2023-05" db="EMBL/GenBank/DDBJ databases">
        <authorList>
            <person name="Schelkunov M.I."/>
        </authorList>
    </citation>
    <scope>NUCLEOTIDE SEQUENCE</scope>
    <source>
        <strain evidence="8">Hsosn_3</strain>
        <tissue evidence="8">Leaf</tissue>
    </source>
</reference>
<evidence type="ECO:0000256" key="5">
    <source>
        <dbReference type="ARBA" id="ARBA00024045"/>
    </source>
</evidence>